<protein>
    <recommendedName>
        <fullName evidence="5">DUF2961 domain-containing protein</fullName>
    </recommendedName>
</protein>
<dbReference type="AlphaFoldDB" id="A0A6M0IJ60"/>
<keyword evidence="2" id="KW-0732">Signal</keyword>
<evidence type="ECO:0000256" key="1">
    <source>
        <dbReference type="SAM" id="MobiDB-lite"/>
    </source>
</evidence>
<feature type="chain" id="PRO_5026752445" description="DUF2961 domain-containing protein" evidence="2">
    <location>
        <begin position="25"/>
        <end position="722"/>
    </location>
</feature>
<reference evidence="3 4" key="1">
    <citation type="submission" date="2020-02" db="EMBL/GenBank/DDBJ databases">
        <title>Draft genome sequence of two Spirosoma agri KCTC 52727 and Spirosoma terrae KCTC 52035.</title>
        <authorList>
            <person name="Rojas J."/>
            <person name="Ambika Manirajan B."/>
            <person name="Ratering S."/>
            <person name="Suarez C."/>
            <person name="Schnell S."/>
        </authorList>
    </citation>
    <scope>NUCLEOTIDE SEQUENCE [LARGE SCALE GENOMIC DNA]</scope>
    <source>
        <strain evidence="3 4">KCTC 52727</strain>
    </source>
</reference>
<dbReference type="RefSeq" id="WP_164040001.1">
    <property type="nucleotide sequence ID" value="NZ_JAAGNZ010000001.1"/>
</dbReference>
<evidence type="ECO:0000313" key="3">
    <source>
        <dbReference type="EMBL" id="NEU68298.1"/>
    </source>
</evidence>
<evidence type="ECO:0000256" key="2">
    <source>
        <dbReference type="SAM" id="SignalP"/>
    </source>
</evidence>
<comment type="caution">
    <text evidence="3">The sequence shown here is derived from an EMBL/GenBank/DDBJ whole genome shotgun (WGS) entry which is preliminary data.</text>
</comment>
<gene>
    <name evidence="3" type="ORF">GK091_15505</name>
</gene>
<name>A0A6M0IJ60_9BACT</name>
<feature type="signal peptide" evidence="2">
    <location>
        <begin position="1"/>
        <end position="24"/>
    </location>
</feature>
<accession>A0A6M0IJ60</accession>
<feature type="region of interest" description="Disordered" evidence="1">
    <location>
        <begin position="218"/>
        <end position="240"/>
    </location>
</feature>
<proteinExistence type="predicted"/>
<organism evidence="3 4">
    <name type="scientific">Spirosoma agri</name>
    <dbReference type="NCBI Taxonomy" id="1987381"/>
    <lineage>
        <taxon>Bacteria</taxon>
        <taxon>Pseudomonadati</taxon>
        <taxon>Bacteroidota</taxon>
        <taxon>Cytophagia</taxon>
        <taxon>Cytophagales</taxon>
        <taxon>Cytophagaceae</taxon>
        <taxon>Spirosoma</taxon>
    </lineage>
</organism>
<sequence length="722" mass="79485">MKKLLTLLSVLCLTLSGLAPRGLAQTVVPVEFYIYKPNAPSVELYRVIAQRNLTTYPYTVSKNNEFKAAVANGTIARVTKSGGCPLPSGKAPIVEPTCSTTATGPAFASATYSFSPNSLTVNATVSLNSGDNVKMRFENADGSSFTINNPDGVPINNTTFYFGSEPTSNTRRWIVNLPNGSAKKITIRKESDQVTFSKTFTPVSGARDVALFNATSTTVTQPPSQTTTNPGSNTATTTAGYGNAYELNSTYVALSETGRSGSGEANGAYNRVYLDPPTSGGVRIGLNLTGAGFLDYLSVSSAYNGKNQVNSPIWGNGILDAGRQVQMGAYSTPRGAGDEYTEAGQVTHGIGWNPIEGGNEGSNGDFSPLLTFHKSTGKLYTKAQPYQWDMSRVLGKMYMEKWLRHDPNDASAFRMHMRWTMFRDDAWSNSFPDVRTQETPCFMLVPDFTTVMYATGKPYTGNWISRNQPEDDGGATQFRSTEPCMAAIDNRIGKGWGLYMPFSGRWAHDNDRKGADTGIDKDFALFYVGSAPHLILDHKDAIYDLDFAAKYGTVDEIKAWCYAQPRWTGKFDYVFNQRSRLGWYYNHAGDQLEKNITDYLEVVPLLQGDQQGKDMKASSPEQWINGEFVKKIYIDAEFVNGASQMKIVWSNPDNPSVERSRDFSINPNAGRQTYTVDMTNVSGWDGSHMLGFSIQYKDPNGDGQYPSIGGVKWKIYRIRSDQ</sequence>
<evidence type="ECO:0008006" key="5">
    <source>
        <dbReference type="Google" id="ProtNLM"/>
    </source>
</evidence>
<keyword evidence="4" id="KW-1185">Reference proteome</keyword>
<dbReference type="Proteomes" id="UP000477386">
    <property type="component" value="Unassembled WGS sequence"/>
</dbReference>
<evidence type="ECO:0000313" key="4">
    <source>
        <dbReference type="Proteomes" id="UP000477386"/>
    </source>
</evidence>
<dbReference type="EMBL" id="JAAGNZ010000001">
    <property type="protein sequence ID" value="NEU68298.1"/>
    <property type="molecule type" value="Genomic_DNA"/>
</dbReference>